<dbReference type="Proteomes" id="UP000187209">
    <property type="component" value="Unassembled WGS sequence"/>
</dbReference>
<organism evidence="1 2">
    <name type="scientific">Stentor coeruleus</name>
    <dbReference type="NCBI Taxonomy" id="5963"/>
    <lineage>
        <taxon>Eukaryota</taxon>
        <taxon>Sar</taxon>
        <taxon>Alveolata</taxon>
        <taxon>Ciliophora</taxon>
        <taxon>Postciliodesmatophora</taxon>
        <taxon>Heterotrichea</taxon>
        <taxon>Heterotrichida</taxon>
        <taxon>Stentoridae</taxon>
        <taxon>Stentor</taxon>
    </lineage>
</organism>
<evidence type="ECO:0000313" key="2">
    <source>
        <dbReference type="Proteomes" id="UP000187209"/>
    </source>
</evidence>
<reference evidence="1 2" key="1">
    <citation type="submission" date="2016-11" db="EMBL/GenBank/DDBJ databases">
        <title>The macronuclear genome of Stentor coeruleus: a giant cell with tiny introns.</title>
        <authorList>
            <person name="Slabodnick M."/>
            <person name="Ruby J.G."/>
            <person name="Reiff S.B."/>
            <person name="Swart E.C."/>
            <person name="Gosai S."/>
            <person name="Prabakaran S."/>
            <person name="Witkowska E."/>
            <person name="Larue G.E."/>
            <person name="Fisher S."/>
            <person name="Freeman R.M."/>
            <person name="Gunawardena J."/>
            <person name="Chu W."/>
            <person name="Stover N.A."/>
            <person name="Gregory B.D."/>
            <person name="Nowacki M."/>
            <person name="Derisi J."/>
            <person name="Roy S.W."/>
            <person name="Marshall W.F."/>
            <person name="Sood P."/>
        </authorList>
    </citation>
    <scope>NUCLEOTIDE SEQUENCE [LARGE SCALE GENOMIC DNA]</scope>
    <source>
        <strain evidence="1">WM001</strain>
    </source>
</reference>
<evidence type="ECO:0000313" key="1">
    <source>
        <dbReference type="EMBL" id="OMJ90022.1"/>
    </source>
</evidence>
<comment type="caution">
    <text evidence="1">The sequence shown here is derived from an EMBL/GenBank/DDBJ whole genome shotgun (WGS) entry which is preliminary data.</text>
</comment>
<keyword evidence="2" id="KW-1185">Reference proteome</keyword>
<protein>
    <submittedName>
        <fullName evidence="1">Uncharacterized protein</fullName>
    </submittedName>
</protein>
<proteinExistence type="predicted"/>
<sequence length="128" mass="15244">MNADLTEKFMDIDVGSLNTQAYIEYTSKQIESLENQITMQSYSNKNKTVYLQRMQTYKNYLLSYISTLNTDSHIEYQKVSAQNSYKKKERYLKDLRILMLEFSKKLGKKKNYSDINCRIPVVKIFKHK</sequence>
<name>A0A1R2CLY1_9CILI</name>
<accession>A0A1R2CLY1</accession>
<dbReference type="EMBL" id="MPUH01000112">
    <property type="protein sequence ID" value="OMJ90022.1"/>
    <property type="molecule type" value="Genomic_DNA"/>
</dbReference>
<dbReference type="AlphaFoldDB" id="A0A1R2CLY1"/>
<gene>
    <name evidence="1" type="ORF">SteCoe_7701</name>
</gene>